<gene>
    <name evidence="2" type="ORF">HJG59_015608</name>
</gene>
<reference evidence="2 3" key="1">
    <citation type="journal article" date="2020" name="Nature">
        <title>Six reference-quality genomes reveal evolution of bat adaptations.</title>
        <authorList>
            <person name="Jebb D."/>
            <person name="Huang Z."/>
            <person name="Pippel M."/>
            <person name="Hughes G.M."/>
            <person name="Lavrichenko K."/>
            <person name="Devanna P."/>
            <person name="Winkler S."/>
            <person name="Jermiin L.S."/>
            <person name="Skirmuntt E.C."/>
            <person name="Katzourakis A."/>
            <person name="Burkitt-Gray L."/>
            <person name="Ray D.A."/>
            <person name="Sullivan K.A.M."/>
            <person name="Roscito J.G."/>
            <person name="Kirilenko B.M."/>
            <person name="Davalos L.M."/>
            <person name="Corthals A.P."/>
            <person name="Power M.L."/>
            <person name="Jones G."/>
            <person name="Ransome R.D."/>
            <person name="Dechmann D.K.N."/>
            <person name="Locatelli A.G."/>
            <person name="Puechmaille S.J."/>
            <person name="Fedrigo O."/>
            <person name="Jarvis E.D."/>
            <person name="Hiller M."/>
            <person name="Vernes S.C."/>
            <person name="Myers E.W."/>
            <person name="Teeling E.C."/>
        </authorList>
    </citation>
    <scope>NUCLEOTIDE SEQUENCE [LARGE SCALE GENOMIC DNA]</scope>
    <source>
        <strain evidence="2">MMolMol1</strain>
        <tissue evidence="2">Muscle</tissue>
    </source>
</reference>
<keyword evidence="3" id="KW-1185">Reference proteome</keyword>
<name>A0A7J8BZH3_MOLMO</name>
<feature type="region of interest" description="Disordered" evidence="1">
    <location>
        <begin position="68"/>
        <end position="87"/>
    </location>
</feature>
<comment type="caution">
    <text evidence="2">The sequence shown here is derived from an EMBL/GenBank/DDBJ whole genome shotgun (WGS) entry which is preliminary data.</text>
</comment>
<sequence>MARELAFHTGKLGLGVGGHQGVQQLLQQSILSLSFHPPPSCFSLQVASPQPRVTLPETPLGECRGVRPPDVGHRAGSENQLHHIQDV</sequence>
<proteinExistence type="predicted"/>
<protein>
    <submittedName>
        <fullName evidence="2">Rab interacting lysosomal protein like 1</fullName>
    </submittedName>
</protein>
<evidence type="ECO:0000313" key="2">
    <source>
        <dbReference type="EMBL" id="KAF6403982.1"/>
    </source>
</evidence>
<organism evidence="2 3">
    <name type="scientific">Molossus molossus</name>
    <name type="common">Pallas' mastiff bat</name>
    <name type="synonym">Vespertilio molossus</name>
    <dbReference type="NCBI Taxonomy" id="27622"/>
    <lineage>
        <taxon>Eukaryota</taxon>
        <taxon>Metazoa</taxon>
        <taxon>Chordata</taxon>
        <taxon>Craniata</taxon>
        <taxon>Vertebrata</taxon>
        <taxon>Euteleostomi</taxon>
        <taxon>Mammalia</taxon>
        <taxon>Eutheria</taxon>
        <taxon>Laurasiatheria</taxon>
        <taxon>Chiroptera</taxon>
        <taxon>Yangochiroptera</taxon>
        <taxon>Molossidae</taxon>
        <taxon>Molossus</taxon>
    </lineage>
</organism>
<accession>A0A7J8BZH3</accession>
<evidence type="ECO:0000313" key="3">
    <source>
        <dbReference type="Proteomes" id="UP000550707"/>
    </source>
</evidence>
<dbReference type="EMBL" id="JACASF010000022">
    <property type="protein sequence ID" value="KAF6403982.1"/>
    <property type="molecule type" value="Genomic_DNA"/>
</dbReference>
<evidence type="ECO:0000256" key="1">
    <source>
        <dbReference type="SAM" id="MobiDB-lite"/>
    </source>
</evidence>
<dbReference type="Proteomes" id="UP000550707">
    <property type="component" value="Unassembled WGS sequence"/>
</dbReference>
<dbReference type="AlphaFoldDB" id="A0A7J8BZH3"/>